<name>A0AAD9DFL7_9STRA</name>
<dbReference type="Proteomes" id="UP001224775">
    <property type="component" value="Unassembled WGS sequence"/>
</dbReference>
<feature type="compositionally biased region" description="Polar residues" evidence="2">
    <location>
        <begin position="55"/>
        <end position="65"/>
    </location>
</feature>
<dbReference type="Gene3D" id="1.10.8.270">
    <property type="entry name" value="putative rabgap domain of human tbc1 domain family member 14 like domains"/>
    <property type="match status" value="1"/>
</dbReference>
<feature type="region of interest" description="Disordered" evidence="2">
    <location>
        <begin position="453"/>
        <end position="486"/>
    </location>
</feature>
<dbReference type="Gene3D" id="1.10.472.80">
    <property type="entry name" value="Ypt/Rab-GAP domain of gyp1p, domain 3"/>
    <property type="match status" value="1"/>
</dbReference>
<dbReference type="PANTHER" id="PTHR22957">
    <property type="entry name" value="TBC1 DOMAIN FAMILY MEMBER GTPASE-ACTIVATING PROTEIN"/>
    <property type="match status" value="1"/>
</dbReference>
<reference evidence="4" key="1">
    <citation type="submission" date="2023-06" db="EMBL/GenBank/DDBJ databases">
        <title>Survivors Of The Sea: Transcriptome response of Skeletonema marinoi to long-term dormancy.</title>
        <authorList>
            <person name="Pinder M.I.M."/>
            <person name="Kourtchenko O."/>
            <person name="Robertson E.K."/>
            <person name="Larsson T."/>
            <person name="Maumus F."/>
            <person name="Osuna-Cruz C.M."/>
            <person name="Vancaester E."/>
            <person name="Stenow R."/>
            <person name="Vandepoele K."/>
            <person name="Ploug H."/>
            <person name="Bruchert V."/>
            <person name="Godhe A."/>
            <person name="Topel M."/>
        </authorList>
    </citation>
    <scope>NUCLEOTIDE SEQUENCE</scope>
    <source>
        <strain evidence="4">R05AC</strain>
    </source>
</reference>
<evidence type="ECO:0000256" key="1">
    <source>
        <dbReference type="ARBA" id="ARBA00022468"/>
    </source>
</evidence>
<protein>
    <submittedName>
        <fullName evidence="4">TBC domain-containing protein</fullName>
    </submittedName>
</protein>
<keyword evidence="1" id="KW-0343">GTPase activation</keyword>
<feature type="compositionally biased region" description="Low complexity" evidence="2">
    <location>
        <begin position="90"/>
        <end position="108"/>
    </location>
</feature>
<feature type="compositionally biased region" description="Low complexity" evidence="2">
    <location>
        <begin position="1"/>
        <end position="23"/>
    </location>
</feature>
<dbReference type="SMART" id="SM00164">
    <property type="entry name" value="TBC"/>
    <property type="match status" value="1"/>
</dbReference>
<feature type="compositionally biased region" description="Low complexity" evidence="2">
    <location>
        <begin position="503"/>
        <end position="518"/>
    </location>
</feature>
<keyword evidence="5" id="KW-1185">Reference proteome</keyword>
<feature type="compositionally biased region" description="Low complexity" evidence="2">
    <location>
        <begin position="1097"/>
        <end position="1112"/>
    </location>
</feature>
<feature type="region of interest" description="Disordered" evidence="2">
    <location>
        <begin position="43"/>
        <end position="65"/>
    </location>
</feature>
<sequence length="1190" mass="130820">MAKLTAHPLAAHPLMPPSSSSSAENDKVILPFSKRVIDNNAAASSEGNGMMNNNHVTNNETRSSSAGTIAVQNVPLPLHEKGRNEVQQHKPLSSQPPAAKPSSSNTLTAKASIRIKAKKKKQDQLNQLPRSIRWRLSLGLLTMPSTDNSSNNTTNTTTTADDKKSINHSSGTLPAKDLIFDSPNQLKEANKSQEESSSAAASLLQYIEDSNALKLRCQRSRYEELEQKHYYSNTIMGIADSSSGQQQQQGAEAGGGEQQKQPQSSQQQSQQQLPHAAEAASPISSLAVNKTHVAPGDDPLSALLAASTTTTTTTTTNQGGGNGMFGFGKGNRNKKNQPVVAPPAAEDKPISEGDTTTTTTTTANNTTNQTSTKPNNNNTSGGGPNRRASDNSTENNEETACKGSRWADYYSTREVLDVIEKDLNRLPNDHYTIYHEWKRYNDDELIRKRVLESGGGSNNFQSGVETASSSTTPTKKGERKVGRQKNRFGNSFKLKDSFNFGSNNNVNNPHAVHNNHSNMPGGGGDNKNAFWSNLISNQEDDEEEVDPIASPDVSRKERADRLSQLLFVYAREHPEIGYRQGMHETLSFILLALEMDLLEQCVEKEKNNWKRDIMELRRSGMGNGGGGGMAGVDSSGQIVVVRLLDQNYLLHDAFALFECVMSALAPAYDAIPAGEDATAAILEKAKEERGESPMEAMVLKIMSKIRFVARDEALFGIVLCMPVPPQIYFAKWVRLMFGREVSGGMKSVLRLWDAFFDLAAKVEHREEEFTLSLALMNVLETAAASMIILIRDKLLRPTKAWDGTLTGDPDPNDGIAYLMNYPPIEDIDNFIKVIASLLLKEKSLSQMYERRVSQDEEERYHEQVEDPFATGTGKMHDQNRRPRQVAPLSPERGSMTAQPPLYAPQPKVDVAESIGNFAAGLLDIGSRTVDAAISTYQKHQAEKQQHQSGLIDHPLQFGFNAPSRDRTPPRDRMGQGAGQGIGRSDDPYAVSYRTHTDAEPLEGQDIIVYNTNLRDSQTEEHSQKEESRGLPRDLSSSFTTKGSTSEPGNENHARSDSDLASSRGKNYLDTEEVSTSSIGIEQLENGDDTLNRRSGLNRPRSNSRSFSSRNQSAALRKSPKSLAQKLDKSVKTLMTHFEQQQRNMMEDLSTTSTAAGATRIIPEEIWEAMAAIDAVKKELLNQDALETLER</sequence>
<proteinExistence type="predicted"/>
<feature type="compositionally biased region" description="Low complexity" evidence="2">
    <location>
        <begin position="145"/>
        <end position="159"/>
    </location>
</feature>
<feature type="region of interest" description="Disordered" evidence="2">
    <location>
        <begin position="503"/>
        <end position="531"/>
    </location>
</feature>
<feature type="compositionally biased region" description="Low complexity" evidence="2">
    <location>
        <begin position="355"/>
        <end position="379"/>
    </location>
</feature>
<feature type="compositionally biased region" description="Gly residues" evidence="2">
    <location>
        <begin position="318"/>
        <end position="329"/>
    </location>
</feature>
<dbReference type="SUPFAM" id="SSF47923">
    <property type="entry name" value="Ypt/Rab-GAP domain of gyp1p"/>
    <property type="match status" value="2"/>
</dbReference>
<dbReference type="GO" id="GO:0005096">
    <property type="term" value="F:GTPase activator activity"/>
    <property type="evidence" value="ECO:0007669"/>
    <property type="project" value="UniProtKB-KW"/>
</dbReference>
<dbReference type="AlphaFoldDB" id="A0AAD9DFL7"/>
<evidence type="ECO:0000259" key="3">
    <source>
        <dbReference type="PROSITE" id="PS50086"/>
    </source>
</evidence>
<dbReference type="InterPro" id="IPR035969">
    <property type="entry name" value="Rab-GAP_TBC_sf"/>
</dbReference>
<feature type="region of interest" description="Disordered" evidence="2">
    <location>
        <begin position="84"/>
        <end position="108"/>
    </location>
</feature>
<feature type="compositionally biased region" description="Polar residues" evidence="2">
    <location>
        <begin position="458"/>
        <end position="474"/>
    </location>
</feature>
<feature type="compositionally biased region" description="Basic and acidic residues" evidence="2">
    <location>
        <begin position="963"/>
        <end position="973"/>
    </location>
</feature>
<feature type="compositionally biased region" description="Basic and acidic residues" evidence="2">
    <location>
        <begin position="1016"/>
        <end position="1031"/>
    </location>
</feature>
<feature type="region of interest" description="Disordered" evidence="2">
    <location>
        <begin position="310"/>
        <end position="402"/>
    </location>
</feature>
<feature type="region of interest" description="Disordered" evidence="2">
    <location>
        <begin position="1"/>
        <end position="25"/>
    </location>
</feature>
<dbReference type="PANTHER" id="PTHR22957:SF337">
    <property type="entry name" value="TBC1 DOMAIN FAMILY MEMBER 5"/>
    <property type="match status" value="1"/>
</dbReference>
<evidence type="ECO:0000313" key="5">
    <source>
        <dbReference type="Proteomes" id="UP001224775"/>
    </source>
</evidence>
<feature type="domain" description="Rab-GAP TBC" evidence="3">
    <location>
        <begin position="521"/>
        <end position="759"/>
    </location>
</feature>
<feature type="compositionally biased region" description="Low complexity" evidence="2">
    <location>
        <begin position="258"/>
        <end position="272"/>
    </location>
</feature>
<feature type="region of interest" description="Disordered" evidence="2">
    <location>
        <begin position="240"/>
        <end position="280"/>
    </location>
</feature>
<dbReference type="PROSITE" id="PS50086">
    <property type="entry name" value="TBC_RABGAP"/>
    <property type="match status" value="1"/>
</dbReference>
<accession>A0AAD9DFL7</accession>
<gene>
    <name evidence="4" type="ORF">QTG54_003840</name>
</gene>
<feature type="region of interest" description="Disordered" evidence="2">
    <location>
        <begin position="957"/>
        <end position="988"/>
    </location>
</feature>
<evidence type="ECO:0000313" key="4">
    <source>
        <dbReference type="EMBL" id="KAK1745916.1"/>
    </source>
</evidence>
<feature type="region of interest" description="Disordered" evidence="2">
    <location>
        <begin position="868"/>
        <end position="900"/>
    </location>
</feature>
<evidence type="ECO:0000256" key="2">
    <source>
        <dbReference type="SAM" id="MobiDB-lite"/>
    </source>
</evidence>
<comment type="caution">
    <text evidence="4">The sequence shown here is derived from an EMBL/GenBank/DDBJ whole genome shotgun (WGS) entry which is preliminary data.</text>
</comment>
<feature type="region of interest" description="Disordered" evidence="2">
    <location>
        <begin position="1014"/>
        <end position="1122"/>
    </location>
</feature>
<organism evidence="4 5">
    <name type="scientific">Skeletonema marinoi</name>
    <dbReference type="NCBI Taxonomy" id="267567"/>
    <lineage>
        <taxon>Eukaryota</taxon>
        <taxon>Sar</taxon>
        <taxon>Stramenopiles</taxon>
        <taxon>Ochrophyta</taxon>
        <taxon>Bacillariophyta</taxon>
        <taxon>Coscinodiscophyceae</taxon>
        <taxon>Thalassiosirophycidae</taxon>
        <taxon>Thalassiosirales</taxon>
        <taxon>Skeletonemataceae</taxon>
        <taxon>Skeletonema</taxon>
        <taxon>Skeletonema marinoi-dohrnii complex</taxon>
    </lineage>
</organism>
<feature type="region of interest" description="Disordered" evidence="2">
    <location>
        <begin position="142"/>
        <end position="178"/>
    </location>
</feature>
<dbReference type="InterPro" id="IPR000195">
    <property type="entry name" value="Rab-GAP-TBC_dom"/>
</dbReference>
<feature type="compositionally biased region" description="Polar residues" evidence="2">
    <location>
        <begin position="1034"/>
        <end position="1048"/>
    </location>
</feature>
<dbReference type="EMBL" id="JATAAI010000005">
    <property type="protein sequence ID" value="KAK1745916.1"/>
    <property type="molecule type" value="Genomic_DNA"/>
</dbReference>